<feature type="transmembrane region" description="Helical" evidence="1">
    <location>
        <begin position="151"/>
        <end position="171"/>
    </location>
</feature>
<organism evidence="3 4">
    <name type="scientific">Psychromicrobium silvestre</name>
    <dbReference type="NCBI Taxonomy" id="1645614"/>
    <lineage>
        <taxon>Bacteria</taxon>
        <taxon>Bacillati</taxon>
        <taxon>Actinomycetota</taxon>
        <taxon>Actinomycetes</taxon>
        <taxon>Micrococcales</taxon>
        <taxon>Micrococcaceae</taxon>
        <taxon>Psychromicrobium</taxon>
    </lineage>
</organism>
<gene>
    <name evidence="3" type="ORF">FHU41_001312</name>
</gene>
<dbReference type="EMBL" id="JACBYQ010000001">
    <property type="protein sequence ID" value="NYE95091.1"/>
    <property type="molecule type" value="Genomic_DNA"/>
</dbReference>
<evidence type="ECO:0000256" key="1">
    <source>
        <dbReference type="SAM" id="Phobius"/>
    </source>
</evidence>
<comment type="caution">
    <text evidence="3">The sequence shown here is derived from an EMBL/GenBank/DDBJ whole genome shotgun (WGS) entry which is preliminary data.</text>
</comment>
<dbReference type="AlphaFoldDB" id="A0A7Y9S7G4"/>
<feature type="domain" description="Low molecular weight protein antigen 6 PH" evidence="2">
    <location>
        <begin position="60"/>
        <end position="114"/>
    </location>
</feature>
<evidence type="ECO:0000313" key="3">
    <source>
        <dbReference type="EMBL" id="NYE95091.1"/>
    </source>
</evidence>
<evidence type="ECO:0000313" key="4">
    <source>
        <dbReference type="Proteomes" id="UP000521748"/>
    </source>
</evidence>
<feature type="transmembrane region" description="Helical" evidence="1">
    <location>
        <begin position="16"/>
        <end position="34"/>
    </location>
</feature>
<accession>A0A7Y9S7G4</accession>
<protein>
    <recommendedName>
        <fullName evidence="2">Low molecular weight protein antigen 6 PH domain-containing protein</fullName>
    </recommendedName>
</protein>
<keyword evidence="1" id="KW-1133">Transmembrane helix</keyword>
<dbReference type="RefSeq" id="WP_179388774.1">
    <property type="nucleotide sequence ID" value="NZ_JACBYQ010000001.1"/>
</dbReference>
<name>A0A7Y9S7G4_9MICC</name>
<reference evidence="3 4" key="1">
    <citation type="submission" date="2020-07" db="EMBL/GenBank/DDBJ databases">
        <title>Sequencing the genomes of 1000 actinobacteria strains.</title>
        <authorList>
            <person name="Klenk H.-P."/>
        </authorList>
    </citation>
    <scope>NUCLEOTIDE SEQUENCE [LARGE SCALE GENOMIC DNA]</scope>
    <source>
        <strain evidence="3 4">DSM 102047</strain>
    </source>
</reference>
<keyword evidence="4" id="KW-1185">Reference proteome</keyword>
<sequence>MPAETFRPRNSKTMSVLLYALAVLGLIAALLGGLSLRDVLLSLPVLALVGYCGYWLFWFPKVQFDDESVTLVNPVRTVTIPWPALKSIETRFALTLLTGDGKYGAWAAPAPSASSRKDSETEVVKAVRERWKRNLSADAGTTESATVRINWLQLAILLGLLAVVVICLLTVR</sequence>
<dbReference type="Proteomes" id="UP000521748">
    <property type="component" value="Unassembled WGS sequence"/>
</dbReference>
<dbReference type="Pfam" id="PF10756">
    <property type="entry name" value="bPH_6"/>
    <property type="match status" value="1"/>
</dbReference>
<proteinExistence type="predicted"/>
<feature type="transmembrane region" description="Helical" evidence="1">
    <location>
        <begin position="39"/>
        <end position="58"/>
    </location>
</feature>
<keyword evidence="1" id="KW-0472">Membrane</keyword>
<evidence type="ECO:0000259" key="2">
    <source>
        <dbReference type="Pfam" id="PF10756"/>
    </source>
</evidence>
<keyword evidence="1" id="KW-0812">Transmembrane</keyword>
<dbReference type="InterPro" id="IPR019692">
    <property type="entry name" value="CFP-6_PH"/>
</dbReference>